<dbReference type="PIRSF" id="PIRSF001348">
    <property type="entry name" value="PEP_carboxykinase_GTP"/>
    <property type="match status" value="1"/>
</dbReference>
<keyword evidence="11" id="KW-0464">Manganese</keyword>
<dbReference type="GO" id="GO:0046327">
    <property type="term" value="P:glycerol biosynthetic process from pyruvate"/>
    <property type="evidence" value="ECO:0007669"/>
    <property type="project" value="TreeGrafter"/>
</dbReference>
<dbReference type="PANTHER" id="PTHR11561">
    <property type="entry name" value="PHOSPHOENOLPYRUVATE CARBOXYKINASE"/>
    <property type="match status" value="1"/>
</dbReference>
<keyword evidence="6" id="KW-0312">Gluconeogenesis</keyword>
<dbReference type="PANTHER" id="PTHR11561:SF0">
    <property type="entry name" value="PHOSPHOENOLPYRUVATE CARBOXYKINASE [GTP]-RELATED"/>
    <property type="match status" value="1"/>
</dbReference>
<evidence type="ECO:0000313" key="15">
    <source>
        <dbReference type="EMBL" id="QHU20574.1"/>
    </source>
</evidence>
<evidence type="ECO:0000259" key="13">
    <source>
        <dbReference type="Pfam" id="PF00821"/>
    </source>
</evidence>
<comment type="subunit">
    <text evidence="4">Monomer.</text>
</comment>
<evidence type="ECO:0000256" key="4">
    <source>
        <dbReference type="ARBA" id="ARBA00011245"/>
    </source>
</evidence>
<dbReference type="InterPro" id="IPR013035">
    <property type="entry name" value="PEP_carboxykinase_C"/>
</dbReference>
<protein>
    <recommendedName>
        <fullName evidence="5">phosphoenolpyruvate carboxykinase (GTP)</fullName>
        <ecNumber evidence="5">4.1.1.32</ecNumber>
    </recommendedName>
</protein>
<dbReference type="InterPro" id="IPR035078">
    <property type="entry name" value="PEP_carboxykinase_GTP_N"/>
</dbReference>
<evidence type="ECO:0000259" key="14">
    <source>
        <dbReference type="Pfam" id="PF17297"/>
    </source>
</evidence>
<dbReference type="HAMAP" id="MF_00452">
    <property type="entry name" value="PEPCK_GTP"/>
    <property type="match status" value="1"/>
</dbReference>
<keyword evidence="8" id="KW-0547">Nucleotide-binding</keyword>
<dbReference type="InterPro" id="IPR008209">
    <property type="entry name" value="PEP_carboxykinase_GTP"/>
</dbReference>
<dbReference type="CDD" id="cd00819">
    <property type="entry name" value="PEPCK_GTP"/>
    <property type="match status" value="1"/>
</dbReference>
<feature type="domain" description="Phosphoenolpyruvate carboxykinase GTP-utilising N-terminal" evidence="14">
    <location>
        <begin position="18"/>
        <end position="238"/>
    </location>
</feature>
<evidence type="ECO:0000256" key="7">
    <source>
        <dbReference type="ARBA" id="ARBA00022723"/>
    </source>
</evidence>
<dbReference type="GO" id="GO:0030145">
    <property type="term" value="F:manganese ion binding"/>
    <property type="evidence" value="ECO:0007669"/>
    <property type="project" value="TreeGrafter"/>
</dbReference>
<feature type="domain" description="Phosphoenolpyruvate carboxykinase C-terminal P-loop" evidence="13">
    <location>
        <begin position="242"/>
        <end position="595"/>
    </location>
</feature>
<dbReference type="InterPro" id="IPR008210">
    <property type="entry name" value="PEP_carboxykinase_N"/>
</dbReference>
<accession>A0A6C0KVQ3</accession>
<evidence type="ECO:0000256" key="6">
    <source>
        <dbReference type="ARBA" id="ARBA00022432"/>
    </source>
</evidence>
<comment type="pathway">
    <text evidence="2">Carbohydrate biosynthesis; gluconeogenesis.</text>
</comment>
<dbReference type="EMBL" id="MN740969">
    <property type="protein sequence ID" value="QHU20574.1"/>
    <property type="molecule type" value="Genomic_DNA"/>
</dbReference>
<dbReference type="GO" id="GO:0005829">
    <property type="term" value="C:cytosol"/>
    <property type="evidence" value="ECO:0007669"/>
    <property type="project" value="TreeGrafter"/>
</dbReference>
<evidence type="ECO:0000256" key="10">
    <source>
        <dbReference type="ARBA" id="ARBA00023134"/>
    </source>
</evidence>
<dbReference type="InterPro" id="IPR035077">
    <property type="entry name" value="PEP_carboxykinase_GTP_C"/>
</dbReference>
<evidence type="ECO:0000256" key="8">
    <source>
        <dbReference type="ARBA" id="ARBA00022741"/>
    </source>
</evidence>
<dbReference type="EC" id="4.1.1.32" evidence="5"/>
<dbReference type="GO" id="GO:0071333">
    <property type="term" value="P:cellular response to glucose stimulus"/>
    <property type="evidence" value="ECO:0007669"/>
    <property type="project" value="TreeGrafter"/>
</dbReference>
<dbReference type="Gene3D" id="2.170.8.10">
    <property type="entry name" value="Phosphoenolpyruvate Carboxykinase, domain 2"/>
    <property type="match status" value="1"/>
</dbReference>
<dbReference type="FunFam" id="3.40.449.10:FF:000005">
    <property type="entry name" value="Phosphoenolpyruvate carboxykinase [GTP]"/>
    <property type="match status" value="1"/>
</dbReference>
<dbReference type="Gene3D" id="3.90.228.20">
    <property type="match status" value="1"/>
</dbReference>
<dbReference type="NCBIfam" id="NF003253">
    <property type="entry name" value="PRK04210.1"/>
    <property type="match status" value="1"/>
</dbReference>
<dbReference type="GO" id="GO:0006094">
    <property type="term" value="P:gluconeogenesis"/>
    <property type="evidence" value="ECO:0007669"/>
    <property type="project" value="UniProtKB-KW"/>
</dbReference>
<dbReference type="GO" id="GO:0004613">
    <property type="term" value="F:phosphoenolpyruvate carboxykinase (GTP) activity"/>
    <property type="evidence" value="ECO:0007669"/>
    <property type="project" value="UniProtKB-EC"/>
</dbReference>
<dbReference type="SUPFAM" id="SSF68923">
    <property type="entry name" value="PEP carboxykinase N-terminal domain"/>
    <property type="match status" value="1"/>
</dbReference>
<sequence length="601" mass="67276">MQFNISLEEWTSHVALRQWIEEQIVLCTPREVHLCSGSEDENEGLLHEMVQMGTLIRLNKEKYPNCYLARSSTADVARVESRTFICSEKREDAGPTNNWEDPAIMKAKLMEIFKGCMYGRTMYVIPFSMGPIGSPFSAIGIQITDSAYAVANMRIMTRMGLPVLQALGTNGVFVPAMHTVGQPLLSGKEDAAWPQNDSKYICHFPETKEIWSFGSGYGGNALLGKKCYALRIASVMGKQDGWLAEHMLIMGVTNPEGVKKYFAAAFPSACGKTNLSMLVPSLPRWKVEVVGDDIAWIRLDADGTMRAINPEAGYFGVAPGTSEKTNPMAMATMSSNTIYTNVAIDGDDCPWWEGKTSQPPANIINWLRKKWTPGDEVAAHPNSRFTTPASQCPIIDPNWESPEGVPLAGIIFGSRRSDTIPLVAQALSWNHGVYMGATMMSETTAAAEGARGVLRSDPFAMLPFCGYHMGDYFKHWIKMGVKAGAKAPQIFCVNWFRKDAKKQFMWPGFGDNIRVIEWMFKRCMDRCRAIQTPIGYLPEQSDLNTKGLFLSNHALSELFELNEEEWRAELQRRHTFLKSLGDRCPKELLDINHNLYRQLDD</sequence>
<dbReference type="Pfam" id="PF00821">
    <property type="entry name" value="PEPCK_GTP"/>
    <property type="match status" value="1"/>
</dbReference>
<dbReference type="AlphaFoldDB" id="A0A6C0KVQ3"/>
<evidence type="ECO:0000256" key="9">
    <source>
        <dbReference type="ARBA" id="ARBA00022793"/>
    </source>
</evidence>
<dbReference type="GO" id="GO:0005525">
    <property type="term" value="F:GTP binding"/>
    <property type="evidence" value="ECO:0007669"/>
    <property type="project" value="UniProtKB-KW"/>
</dbReference>
<proteinExistence type="inferred from homology"/>
<evidence type="ECO:0000256" key="1">
    <source>
        <dbReference type="ARBA" id="ARBA00001936"/>
    </source>
</evidence>
<evidence type="ECO:0000256" key="12">
    <source>
        <dbReference type="ARBA" id="ARBA00023239"/>
    </source>
</evidence>
<comment type="similarity">
    <text evidence="3">Belongs to the phosphoenolpyruvate carboxykinase [GTP] family.</text>
</comment>
<dbReference type="InterPro" id="IPR018091">
    <property type="entry name" value="PEP_carboxykin_GTP_CS"/>
</dbReference>
<dbReference type="GO" id="GO:0019543">
    <property type="term" value="P:propionate catabolic process"/>
    <property type="evidence" value="ECO:0007669"/>
    <property type="project" value="TreeGrafter"/>
</dbReference>
<evidence type="ECO:0000256" key="3">
    <source>
        <dbReference type="ARBA" id="ARBA00005796"/>
    </source>
</evidence>
<dbReference type="GO" id="GO:0042594">
    <property type="term" value="P:response to starvation"/>
    <property type="evidence" value="ECO:0007669"/>
    <property type="project" value="TreeGrafter"/>
</dbReference>
<keyword evidence="12" id="KW-0456">Lyase</keyword>
<dbReference type="Gene3D" id="3.40.449.10">
    <property type="entry name" value="Phosphoenolpyruvate Carboxykinase, domain 1"/>
    <property type="match status" value="1"/>
</dbReference>
<keyword evidence="9" id="KW-0210">Decarboxylase</keyword>
<keyword evidence="7" id="KW-0479">Metal-binding</keyword>
<reference evidence="15" key="1">
    <citation type="journal article" date="2020" name="Nature">
        <title>Giant virus diversity and host interactions through global metagenomics.</title>
        <authorList>
            <person name="Schulz F."/>
            <person name="Roux S."/>
            <person name="Paez-Espino D."/>
            <person name="Jungbluth S."/>
            <person name="Walsh D.A."/>
            <person name="Denef V.J."/>
            <person name="McMahon K.D."/>
            <person name="Konstantinidis K.T."/>
            <person name="Eloe-Fadrosh E.A."/>
            <person name="Kyrpides N.C."/>
            <person name="Woyke T."/>
        </authorList>
    </citation>
    <scope>NUCLEOTIDE SEQUENCE</scope>
    <source>
        <strain evidence="15">GVMAG-S-3300013093-109</strain>
    </source>
</reference>
<dbReference type="Pfam" id="PF17297">
    <property type="entry name" value="PEPCK_N"/>
    <property type="match status" value="1"/>
</dbReference>
<name>A0A6C0KVQ3_9ZZZZ</name>
<evidence type="ECO:0000256" key="5">
    <source>
        <dbReference type="ARBA" id="ARBA00012306"/>
    </source>
</evidence>
<evidence type="ECO:0000256" key="11">
    <source>
        <dbReference type="ARBA" id="ARBA00023211"/>
    </source>
</evidence>
<organism evidence="15">
    <name type="scientific">viral metagenome</name>
    <dbReference type="NCBI Taxonomy" id="1070528"/>
    <lineage>
        <taxon>unclassified sequences</taxon>
        <taxon>metagenomes</taxon>
        <taxon>organismal metagenomes</taxon>
    </lineage>
</organism>
<dbReference type="PROSITE" id="PS00505">
    <property type="entry name" value="PEPCK_GTP"/>
    <property type="match status" value="1"/>
</dbReference>
<evidence type="ECO:0000256" key="2">
    <source>
        <dbReference type="ARBA" id="ARBA00004742"/>
    </source>
</evidence>
<comment type="cofactor">
    <cofactor evidence="1">
        <name>Mn(2+)</name>
        <dbReference type="ChEBI" id="CHEBI:29035"/>
    </cofactor>
</comment>
<dbReference type="GO" id="GO:0033993">
    <property type="term" value="P:response to lipid"/>
    <property type="evidence" value="ECO:0007669"/>
    <property type="project" value="TreeGrafter"/>
</dbReference>
<dbReference type="GO" id="GO:0006107">
    <property type="term" value="P:oxaloacetate metabolic process"/>
    <property type="evidence" value="ECO:0007669"/>
    <property type="project" value="TreeGrafter"/>
</dbReference>
<keyword evidence="10" id="KW-0342">GTP-binding</keyword>
<dbReference type="SUPFAM" id="SSF53795">
    <property type="entry name" value="PEP carboxykinase-like"/>
    <property type="match status" value="1"/>
</dbReference>